<dbReference type="Proteomes" id="UP000603434">
    <property type="component" value="Unassembled WGS sequence"/>
</dbReference>
<comment type="caution">
    <text evidence="5">The sequence shown here is derived from an EMBL/GenBank/DDBJ whole genome shotgun (WGS) entry which is preliminary data.</text>
</comment>
<evidence type="ECO:0000313" key="5">
    <source>
        <dbReference type="EMBL" id="MBC8363349.1"/>
    </source>
</evidence>
<reference evidence="5 6" key="1">
    <citation type="submission" date="2020-08" db="EMBL/GenBank/DDBJ databases">
        <title>Bridging the membrane lipid divide: bacteria of the FCB group superphylum have the potential to synthesize archaeal ether lipids.</title>
        <authorList>
            <person name="Villanueva L."/>
            <person name="Von Meijenfeldt F.A.B."/>
            <person name="Westbye A.B."/>
            <person name="Yadav S."/>
            <person name="Hopmans E.C."/>
            <person name="Dutilh B.E."/>
            <person name="Sinninghe Damste J.S."/>
        </authorList>
    </citation>
    <scope>NUCLEOTIDE SEQUENCE [LARGE SCALE GENOMIC DNA]</scope>
    <source>
        <strain evidence="5">NIOZ-UU30</strain>
    </source>
</reference>
<evidence type="ECO:0000256" key="2">
    <source>
        <dbReference type="PIRSR" id="PIRSR640198-1"/>
    </source>
</evidence>
<evidence type="ECO:0000256" key="3">
    <source>
        <dbReference type="PIRSR" id="PIRSR640198-2"/>
    </source>
</evidence>
<evidence type="ECO:0000256" key="1">
    <source>
        <dbReference type="PIRSR" id="PIRSR038925-1"/>
    </source>
</evidence>
<dbReference type="PANTHER" id="PTHR13504:SF38">
    <property type="entry name" value="FIDO DOMAIN-CONTAINING PROTEIN"/>
    <property type="match status" value="1"/>
</dbReference>
<dbReference type="PROSITE" id="PS51459">
    <property type="entry name" value="FIDO"/>
    <property type="match status" value="1"/>
</dbReference>
<name>A0A8J6NXH3_9BACT</name>
<dbReference type="InterPro" id="IPR026287">
    <property type="entry name" value="SoFic-like"/>
</dbReference>
<dbReference type="EMBL" id="JACNJH010000290">
    <property type="protein sequence ID" value="MBC8363349.1"/>
    <property type="molecule type" value="Genomic_DNA"/>
</dbReference>
<feature type="binding site" evidence="3">
    <location>
        <begin position="215"/>
        <end position="222"/>
    </location>
    <ligand>
        <name>ATP</name>
        <dbReference type="ChEBI" id="CHEBI:30616"/>
    </ligand>
</feature>
<dbReference type="InterPro" id="IPR025758">
    <property type="entry name" value="Fic/DOC_N"/>
</dbReference>
<dbReference type="InterPro" id="IPR040198">
    <property type="entry name" value="Fido_containing"/>
</dbReference>
<organism evidence="5 6">
    <name type="scientific">Candidatus Desulfatibia profunda</name>
    <dbReference type="NCBI Taxonomy" id="2841695"/>
    <lineage>
        <taxon>Bacteria</taxon>
        <taxon>Pseudomonadati</taxon>
        <taxon>Thermodesulfobacteriota</taxon>
        <taxon>Desulfobacteria</taxon>
        <taxon>Desulfobacterales</taxon>
        <taxon>Desulfobacterales incertae sedis</taxon>
        <taxon>Candidatus Desulfatibia</taxon>
    </lineage>
</organism>
<dbReference type="InterPro" id="IPR036597">
    <property type="entry name" value="Fido-like_dom_sf"/>
</dbReference>
<dbReference type="Pfam" id="PF02661">
    <property type="entry name" value="Fic"/>
    <property type="match status" value="1"/>
</dbReference>
<accession>A0A8J6NXH3</accession>
<dbReference type="Pfam" id="PF13784">
    <property type="entry name" value="Fic_N"/>
    <property type="match status" value="1"/>
</dbReference>
<dbReference type="GO" id="GO:0005524">
    <property type="term" value="F:ATP binding"/>
    <property type="evidence" value="ECO:0007669"/>
    <property type="project" value="UniProtKB-KW"/>
</dbReference>
<dbReference type="PIRSF" id="PIRSF038925">
    <property type="entry name" value="AMP-prot_trans"/>
    <property type="match status" value="1"/>
</dbReference>
<evidence type="ECO:0000313" key="6">
    <source>
        <dbReference type="Proteomes" id="UP000603434"/>
    </source>
</evidence>
<sequence length="375" mass="43697">MKLENFKSGVWRQQTQYKSFLPEKINHGWTWEDPRVNTLLEDATRALGELNALTIMVPDVDLFIRMHVFKEASQSSRIEGTQTRMDEALMPEKWIAPERRDDWHEVQNYVVAMNQALEELKTLPLSNRLLRNTHRTLLQDVRGRHKLPGEFRRSQNWIGGSSLKDAVYIPPNHEDVADLMSDLEKFLHNEAIDVPHLIRIAVAHYQFETIHPFLDGNGRIGRLMIPLYLVSKGLLRKPSLYLSDFFERNRSAYYDALTIVREANNMLHWMKFFLNGVVETSQGGVETFQRLLALRNDCEAKLVNLGRRAENGRKFLIYLYSRPIITVADVQGLLDIGHKPANNLVKAFVDLEILKQVPERQRNRLFTFEKYLSLF</sequence>
<dbReference type="SUPFAM" id="SSF140931">
    <property type="entry name" value="Fic-like"/>
    <property type="match status" value="1"/>
</dbReference>
<feature type="active site" evidence="2">
    <location>
        <position position="211"/>
    </location>
</feature>
<dbReference type="Gene3D" id="1.10.3290.10">
    <property type="entry name" value="Fido-like domain"/>
    <property type="match status" value="1"/>
</dbReference>
<gene>
    <name evidence="5" type="ORF">H8E23_18370</name>
</gene>
<feature type="binding site" evidence="1">
    <location>
        <position position="253"/>
    </location>
    <ligand>
        <name>ATP</name>
        <dbReference type="ChEBI" id="CHEBI:30616"/>
    </ligand>
</feature>
<feature type="domain" description="Fido" evidence="4">
    <location>
        <begin position="125"/>
        <end position="275"/>
    </location>
</feature>
<protein>
    <submittedName>
        <fullName evidence="5">Fic family protein</fullName>
    </submittedName>
</protein>
<feature type="binding site" evidence="3">
    <location>
        <begin position="253"/>
        <end position="254"/>
    </location>
    <ligand>
        <name>ATP</name>
        <dbReference type="ChEBI" id="CHEBI:30616"/>
    </ligand>
</feature>
<feature type="binding site" evidence="1">
    <location>
        <position position="79"/>
    </location>
    <ligand>
        <name>ATP</name>
        <dbReference type="ChEBI" id="CHEBI:30616"/>
    </ligand>
</feature>
<dbReference type="PANTHER" id="PTHR13504">
    <property type="entry name" value="FIDO DOMAIN-CONTAINING PROTEIN DDB_G0283145"/>
    <property type="match status" value="1"/>
</dbReference>
<feature type="binding site" evidence="1">
    <location>
        <begin position="216"/>
        <end position="222"/>
    </location>
    <ligand>
        <name>ATP</name>
        <dbReference type="ChEBI" id="CHEBI:30616"/>
    </ligand>
</feature>
<keyword evidence="1" id="KW-0067">ATP-binding</keyword>
<proteinExistence type="predicted"/>
<dbReference type="InterPro" id="IPR003812">
    <property type="entry name" value="Fido"/>
</dbReference>
<keyword evidence="1" id="KW-0547">Nucleotide-binding</keyword>
<evidence type="ECO:0000259" key="4">
    <source>
        <dbReference type="PROSITE" id="PS51459"/>
    </source>
</evidence>
<feature type="binding site" evidence="1">
    <location>
        <position position="211"/>
    </location>
    <ligand>
        <name>ATP</name>
        <dbReference type="ChEBI" id="CHEBI:30616"/>
    </ligand>
</feature>
<dbReference type="AlphaFoldDB" id="A0A8J6NXH3"/>